<feature type="compositionally biased region" description="Low complexity" evidence="1">
    <location>
        <begin position="92"/>
        <end position="118"/>
    </location>
</feature>
<dbReference type="EMBL" id="JABFRW010000073">
    <property type="protein sequence ID" value="NOT33774.1"/>
    <property type="molecule type" value="Genomic_DNA"/>
</dbReference>
<reference evidence="2 3" key="1">
    <citation type="submission" date="2020-04" db="EMBL/GenBank/DDBJ databases">
        <title>Metagenomic profiling of ammonia- and methane-oxidizing microorganisms in a Dutch drinking water treatment plant.</title>
        <authorList>
            <person name="Poghosyan L."/>
            <person name="Leucker S."/>
        </authorList>
    </citation>
    <scope>NUCLEOTIDE SEQUENCE [LARGE SCALE GENOMIC DNA]</scope>
    <source>
        <strain evidence="2">S-RSF-IL-03</strain>
    </source>
</reference>
<protein>
    <submittedName>
        <fullName evidence="2">Uncharacterized protein</fullName>
    </submittedName>
</protein>
<feature type="region of interest" description="Disordered" evidence="1">
    <location>
        <begin position="59"/>
        <end position="144"/>
    </location>
</feature>
<evidence type="ECO:0000313" key="2">
    <source>
        <dbReference type="EMBL" id="NOT33774.1"/>
    </source>
</evidence>
<evidence type="ECO:0000313" key="3">
    <source>
        <dbReference type="Proteomes" id="UP000580839"/>
    </source>
</evidence>
<dbReference type="Proteomes" id="UP000580839">
    <property type="component" value="Unassembled WGS sequence"/>
</dbReference>
<evidence type="ECO:0000256" key="1">
    <source>
        <dbReference type="SAM" id="MobiDB-lite"/>
    </source>
</evidence>
<name>A0A849SME2_UNCEI</name>
<accession>A0A849SME2</accession>
<gene>
    <name evidence="2" type="ORF">HOP12_06335</name>
</gene>
<comment type="caution">
    <text evidence="2">The sequence shown here is derived from an EMBL/GenBank/DDBJ whole genome shotgun (WGS) entry which is preliminary data.</text>
</comment>
<sequence length="144" mass="14751">MRRSLQGPNRHAWLGWLLLLATLGAMRGPAAAAPARRALYEPPRTVAPSAQALEVLRTIPEPLEVRARVEPPTETARADTAIAADSLPPAPRDSTGGASAADSSALEEPPAPEPTRALGDTALAAPAPIDSSATTPHDSTASAA</sequence>
<proteinExistence type="predicted"/>
<feature type="compositionally biased region" description="Polar residues" evidence="1">
    <location>
        <begin position="131"/>
        <end position="144"/>
    </location>
</feature>
<organism evidence="2 3">
    <name type="scientific">Eiseniibacteriota bacterium</name>
    <dbReference type="NCBI Taxonomy" id="2212470"/>
    <lineage>
        <taxon>Bacteria</taxon>
        <taxon>Candidatus Eiseniibacteriota</taxon>
    </lineage>
</organism>
<dbReference type="AlphaFoldDB" id="A0A849SME2"/>